<comment type="function">
    <text evidence="1 9">Catalyzes the acetylation of L-2,4-diaminobutyrate (DABA) to gamma-N-acetyl-alpha,gamma-diaminobutyric acid (ADABA) with acetyl coenzyme A.</text>
</comment>
<protein>
    <recommendedName>
        <fullName evidence="5 9">L-2,4-diaminobutyric acid acetyltransferase</fullName>
        <shortName evidence="9">DABA acetyltransferase</shortName>
        <ecNumber evidence="4 9">2.3.1.178</ecNumber>
    </recommendedName>
</protein>
<accession>A0A511ZEJ1</accession>
<dbReference type="STRING" id="582851.GCA_900162665_02812"/>
<keyword evidence="12" id="KW-1185">Reference proteome</keyword>
<comment type="catalytic activity">
    <reaction evidence="8 9">
        <text>L-2,4-diaminobutanoate + acetyl-CoA = (2S)-4-acetamido-2-aminobutanoate + CoA + H(+)</text>
        <dbReference type="Rhea" id="RHEA:16901"/>
        <dbReference type="ChEBI" id="CHEBI:15378"/>
        <dbReference type="ChEBI" id="CHEBI:57287"/>
        <dbReference type="ChEBI" id="CHEBI:57288"/>
        <dbReference type="ChEBI" id="CHEBI:58761"/>
        <dbReference type="ChEBI" id="CHEBI:58929"/>
        <dbReference type="EC" id="2.3.1.178"/>
    </reaction>
</comment>
<dbReference type="UniPathway" id="UPA00067">
    <property type="reaction ID" value="UER00122"/>
</dbReference>
<comment type="caution">
    <text evidence="11">The sequence shown here is derived from an EMBL/GenBank/DDBJ whole genome shotgun (WGS) entry which is preliminary data.</text>
</comment>
<name>A0A511ZEJ1_9BACI</name>
<dbReference type="Pfam" id="PF00583">
    <property type="entry name" value="Acetyltransf_1"/>
    <property type="match status" value="1"/>
</dbReference>
<keyword evidence="7 9" id="KW-0012">Acyltransferase</keyword>
<proteinExistence type="inferred from homology"/>
<dbReference type="SUPFAM" id="SSF55729">
    <property type="entry name" value="Acyl-CoA N-acyltransferases (Nat)"/>
    <property type="match status" value="1"/>
</dbReference>
<evidence type="ECO:0000313" key="11">
    <source>
        <dbReference type="EMBL" id="GEN85863.1"/>
    </source>
</evidence>
<dbReference type="EC" id="2.3.1.178" evidence="4 9"/>
<organism evidence="11 12">
    <name type="scientific">Oceanobacillus sojae</name>
    <dbReference type="NCBI Taxonomy" id="582851"/>
    <lineage>
        <taxon>Bacteria</taxon>
        <taxon>Bacillati</taxon>
        <taxon>Bacillota</taxon>
        <taxon>Bacilli</taxon>
        <taxon>Bacillales</taxon>
        <taxon>Bacillaceae</taxon>
        <taxon>Oceanobacillus</taxon>
    </lineage>
</organism>
<dbReference type="InterPro" id="IPR000182">
    <property type="entry name" value="GNAT_dom"/>
</dbReference>
<feature type="domain" description="N-acetyltransferase" evidence="10">
    <location>
        <begin position="33"/>
        <end position="174"/>
    </location>
</feature>
<evidence type="ECO:0000256" key="8">
    <source>
        <dbReference type="ARBA" id="ARBA00048924"/>
    </source>
</evidence>
<dbReference type="AlphaFoldDB" id="A0A511ZEJ1"/>
<dbReference type="RefSeq" id="WP_147208512.1">
    <property type="nucleotide sequence ID" value="NZ_BJYM01000002.1"/>
</dbReference>
<gene>
    <name evidence="9 11" type="primary">ectA</name>
    <name evidence="11" type="ORF">OSO01_06020</name>
</gene>
<evidence type="ECO:0000256" key="1">
    <source>
        <dbReference type="ARBA" id="ARBA00003741"/>
    </source>
</evidence>
<evidence type="ECO:0000256" key="2">
    <source>
        <dbReference type="ARBA" id="ARBA00004978"/>
    </source>
</evidence>
<sequence length="196" mass="22196">MVSKKIHSGGESINTNTKNKNETTLTVGFENDFYFRKPVKDDGAAVWELIKDSKVLDLNSSYSYLMWCDIFSETSIIAEKDGRTFGFISGYKNPNNMNKLFIWQVAVDASARGNGLATKMLRQLLKREACKDIDYVEATVSPSNQPSQSLFRGLAKKLDTDCHINDYFIAEDFPDEEKEHEDELLFTIGPITAENK</sequence>
<dbReference type="PROSITE" id="PS51186">
    <property type="entry name" value="GNAT"/>
    <property type="match status" value="1"/>
</dbReference>
<evidence type="ECO:0000313" key="12">
    <source>
        <dbReference type="Proteomes" id="UP000321558"/>
    </source>
</evidence>
<evidence type="ECO:0000256" key="4">
    <source>
        <dbReference type="ARBA" id="ARBA00012355"/>
    </source>
</evidence>
<evidence type="ECO:0000256" key="7">
    <source>
        <dbReference type="ARBA" id="ARBA00023315"/>
    </source>
</evidence>
<dbReference type="InterPro" id="IPR012772">
    <property type="entry name" value="Ectoine_EctA"/>
</dbReference>
<dbReference type="NCBIfam" id="TIGR02406">
    <property type="entry name" value="ectoine_EctA"/>
    <property type="match status" value="1"/>
</dbReference>
<dbReference type="CDD" id="cd04301">
    <property type="entry name" value="NAT_SF"/>
    <property type="match status" value="1"/>
</dbReference>
<evidence type="ECO:0000256" key="9">
    <source>
        <dbReference type="RuleBase" id="RU365045"/>
    </source>
</evidence>
<dbReference type="GO" id="GO:0019491">
    <property type="term" value="P:ectoine biosynthetic process"/>
    <property type="evidence" value="ECO:0007669"/>
    <property type="project" value="UniProtKB-UniPathway"/>
</dbReference>
<evidence type="ECO:0000256" key="3">
    <source>
        <dbReference type="ARBA" id="ARBA00010712"/>
    </source>
</evidence>
<dbReference type="EMBL" id="BJYM01000002">
    <property type="protein sequence ID" value="GEN85863.1"/>
    <property type="molecule type" value="Genomic_DNA"/>
</dbReference>
<keyword evidence="6 9" id="KW-0808">Transferase</keyword>
<comment type="pathway">
    <text evidence="2 9">Amine and polyamine biosynthesis; ectoine biosynthesis; L-ectoine from L-aspartate 4-semialdehyde: step 2/3.</text>
</comment>
<dbReference type="Gene3D" id="3.40.630.30">
    <property type="match status" value="1"/>
</dbReference>
<dbReference type="GO" id="GO:0033816">
    <property type="term" value="F:diaminobutyrate acetyltransferase activity"/>
    <property type="evidence" value="ECO:0007669"/>
    <property type="project" value="UniProtKB-EC"/>
</dbReference>
<evidence type="ECO:0000259" key="10">
    <source>
        <dbReference type="PROSITE" id="PS51186"/>
    </source>
</evidence>
<dbReference type="InterPro" id="IPR016181">
    <property type="entry name" value="Acyl_CoA_acyltransferase"/>
</dbReference>
<comment type="similarity">
    <text evidence="3 9">Belongs to the acetyltransferase family. EctA subfamily.</text>
</comment>
<dbReference type="Proteomes" id="UP000321558">
    <property type="component" value="Unassembled WGS sequence"/>
</dbReference>
<evidence type="ECO:0000256" key="6">
    <source>
        <dbReference type="ARBA" id="ARBA00022679"/>
    </source>
</evidence>
<reference evidence="11 12" key="1">
    <citation type="submission" date="2019-07" db="EMBL/GenBank/DDBJ databases">
        <title>Whole genome shotgun sequence of Oceanobacillus sojae NBRC 105379.</title>
        <authorList>
            <person name="Hosoyama A."/>
            <person name="Uohara A."/>
            <person name="Ohji S."/>
            <person name="Ichikawa N."/>
        </authorList>
    </citation>
    <scope>NUCLEOTIDE SEQUENCE [LARGE SCALE GENOMIC DNA]</scope>
    <source>
        <strain evidence="11 12">NBRC 105379</strain>
    </source>
</reference>
<evidence type="ECO:0000256" key="5">
    <source>
        <dbReference type="ARBA" id="ARBA00017935"/>
    </source>
</evidence>
<dbReference type="OrthoDB" id="2436196at2"/>